<dbReference type="HOGENOM" id="CLU_035111_0_0_10"/>
<dbReference type="Proteomes" id="UP000004394">
    <property type="component" value="Unassembled WGS sequence"/>
</dbReference>
<name>E0NQ95_9BACT</name>
<reference evidence="1" key="1">
    <citation type="submission" date="2010-07" db="EMBL/GenBank/DDBJ databases">
        <authorList>
            <person name="Muzny D."/>
            <person name="Qin X."/>
            <person name="Deng J."/>
            <person name="Jiang H."/>
            <person name="Liu Y."/>
            <person name="Qu J."/>
            <person name="Song X.-Z."/>
            <person name="Zhang L."/>
            <person name="Thornton R."/>
            <person name="Coyle M."/>
            <person name="Francisco L."/>
            <person name="Jackson L."/>
            <person name="Javaid M."/>
            <person name="Korchina V."/>
            <person name="Kovar C."/>
            <person name="Mata R."/>
            <person name="Mathew T."/>
            <person name="Ngo R."/>
            <person name="Nguyen L."/>
            <person name="Nguyen N."/>
            <person name="Okwuonu G."/>
            <person name="Ongeri F."/>
            <person name="Pham C."/>
            <person name="Simmons D."/>
            <person name="Wilczek-Boney K."/>
            <person name="Hale W."/>
            <person name="Jakkamsetti A."/>
            <person name="Pham P."/>
            <person name="Ruth R."/>
            <person name="San Lucas F."/>
            <person name="Warren J."/>
            <person name="Zhang J."/>
            <person name="Zhao Z."/>
            <person name="Zhou C."/>
            <person name="Zhu D."/>
            <person name="Lee S."/>
            <person name="Bess C."/>
            <person name="Blankenburg K."/>
            <person name="Forbes L."/>
            <person name="Fu Q."/>
            <person name="Gubbala S."/>
            <person name="Hirani K."/>
            <person name="Jayaseelan J.C."/>
            <person name="Lara F."/>
            <person name="Munidasa M."/>
            <person name="Palculict T."/>
            <person name="Patil S."/>
            <person name="Pu L.-L."/>
            <person name="Saada N."/>
            <person name="Tang L."/>
            <person name="Weissenberger G."/>
            <person name="Zhu Y."/>
            <person name="Hemphill L."/>
            <person name="Shang Y."/>
            <person name="Youmans B."/>
            <person name="Ayvaz T."/>
            <person name="Ross M."/>
            <person name="Santibanez J."/>
            <person name="Aqrawi P."/>
            <person name="Gross S."/>
            <person name="Joshi V."/>
            <person name="Fowler G."/>
            <person name="Nazareth L."/>
            <person name="Reid J."/>
            <person name="Worley K."/>
            <person name="Petrosino J."/>
            <person name="Highlander S."/>
            <person name="Gibbs R."/>
        </authorList>
    </citation>
    <scope>NUCLEOTIDE SEQUENCE [LARGE SCALE GENOMIC DNA]</scope>
    <source>
        <strain evidence="1">DSM 16973</strain>
    </source>
</reference>
<dbReference type="InterPro" id="IPR021428">
    <property type="entry name" value="DUF3078"/>
</dbReference>
<evidence type="ECO:0008006" key="3">
    <source>
        <dbReference type="Google" id="ProtNLM"/>
    </source>
</evidence>
<comment type="caution">
    <text evidence="1">The sequence shown here is derived from an EMBL/GenBank/DDBJ whole genome shotgun (WGS) entry which is preliminary data.</text>
</comment>
<dbReference type="eggNOG" id="ENOG5030RN1">
    <property type="taxonomic scope" value="Bacteria"/>
</dbReference>
<dbReference type="Pfam" id="PF11276">
    <property type="entry name" value="DUF3078"/>
    <property type="match status" value="1"/>
</dbReference>
<dbReference type="STRING" id="862515.HMPREF0658_0346"/>
<protein>
    <recommendedName>
        <fullName evidence="3">Outer membrane insertion signal domain protein</fullName>
    </recommendedName>
</protein>
<accession>E0NQ95</accession>
<proteinExistence type="predicted"/>
<organism evidence="1 2">
    <name type="scientific">Hoylesella marshii DSM 16973 = JCM 13450</name>
    <dbReference type="NCBI Taxonomy" id="862515"/>
    <lineage>
        <taxon>Bacteria</taxon>
        <taxon>Pseudomonadati</taxon>
        <taxon>Bacteroidota</taxon>
        <taxon>Bacteroidia</taxon>
        <taxon>Bacteroidales</taxon>
        <taxon>Prevotellaceae</taxon>
        <taxon>Hoylesella</taxon>
    </lineage>
</organism>
<dbReference type="EMBL" id="AEEI01000015">
    <property type="protein sequence ID" value="EFM02690.1"/>
    <property type="molecule type" value="Genomic_DNA"/>
</dbReference>
<evidence type="ECO:0000313" key="2">
    <source>
        <dbReference type="Proteomes" id="UP000004394"/>
    </source>
</evidence>
<keyword evidence="2" id="KW-1185">Reference proteome</keyword>
<evidence type="ECO:0000313" key="1">
    <source>
        <dbReference type="EMBL" id="EFM02690.1"/>
    </source>
</evidence>
<sequence>MLSAYIDSLTHYREKQLDTMNTANIAVSVPDIFTPENRYYRLFIPFTFYHSPARRYLRLTADSTAENGTDALIDRTLLNIYLTRPDLVGNSETHIRQVGSVEERFDTPVYHNIDMVKKVAPQPVEQTIETPVKVVVMRPNFWTYKGDYYLQFLQNYVSSNWYKSGESNYSMVGSAMLQANYNNKQKVKWDNKLEMKIGFQTSRADSLHSMKTTEDLLRYTSKLGLQANKRWYYTLQLVAYTQFARGYKSNDATVYSDIFSPLNINLSLGMDYSTEWLKKRLTGNIHIAPLAYNLRYVDRLALSTRYGLDAGKHVIHDFGSEFTIDLIWKFNDMISWQTRLYGYTTYSRAELEWENTISFRFNRYISTNLFVYPRFDDGSNIRTGNHGYWQLKEYASIGFAYSF</sequence>
<dbReference type="AlphaFoldDB" id="E0NQ95"/>
<dbReference type="BioCyc" id="PMAR862515-HMP:GMOO-357-MONOMER"/>
<gene>
    <name evidence="1" type="ORF">HMPREF0658_0346</name>
</gene>